<name>A0AAN9K631_CLITE</name>
<dbReference type="EMBL" id="JAYKXN010000002">
    <property type="protein sequence ID" value="KAK7310513.1"/>
    <property type="molecule type" value="Genomic_DNA"/>
</dbReference>
<dbReference type="Gene3D" id="3.60.40.10">
    <property type="entry name" value="PPM-type phosphatase domain"/>
    <property type="match status" value="1"/>
</dbReference>
<dbReference type="Pfam" id="PF00481">
    <property type="entry name" value="PP2C"/>
    <property type="match status" value="1"/>
</dbReference>
<dbReference type="InterPro" id="IPR036457">
    <property type="entry name" value="PPM-type-like_dom_sf"/>
</dbReference>
<dbReference type="SUPFAM" id="SSF81606">
    <property type="entry name" value="PP2C-like"/>
    <property type="match status" value="1"/>
</dbReference>
<proteinExistence type="predicted"/>
<evidence type="ECO:0000313" key="3">
    <source>
        <dbReference type="Proteomes" id="UP001359559"/>
    </source>
</evidence>
<evidence type="ECO:0000259" key="1">
    <source>
        <dbReference type="PROSITE" id="PS51746"/>
    </source>
</evidence>
<dbReference type="InterPro" id="IPR001932">
    <property type="entry name" value="PPM-type_phosphatase-like_dom"/>
</dbReference>
<protein>
    <recommendedName>
        <fullName evidence="1">PPM-type phosphatase domain-containing protein</fullName>
    </recommendedName>
</protein>
<accession>A0AAN9K631</accession>
<sequence>MNYTEQQLTAAIVSDGLRPVLATKELVEAFLRKDEAFRKELDSYRKSIRCMQKDWHPGCTVIAALIVRKKLFVANIGDCKAILCRAGNPIALSKDKLCRVNTWQRAQPIIDAVVLLSEIRIDTEKMTTAQYKRQTFLLSWLQMLQLQEHLLPIHRN</sequence>
<dbReference type="PROSITE" id="PS51746">
    <property type="entry name" value="PPM_2"/>
    <property type="match status" value="1"/>
</dbReference>
<dbReference type="Proteomes" id="UP001359559">
    <property type="component" value="Unassembled WGS sequence"/>
</dbReference>
<feature type="domain" description="PPM-type phosphatase" evidence="1">
    <location>
        <begin position="1"/>
        <end position="156"/>
    </location>
</feature>
<dbReference type="AlphaFoldDB" id="A0AAN9K631"/>
<keyword evidence="3" id="KW-1185">Reference proteome</keyword>
<organism evidence="2 3">
    <name type="scientific">Clitoria ternatea</name>
    <name type="common">Butterfly pea</name>
    <dbReference type="NCBI Taxonomy" id="43366"/>
    <lineage>
        <taxon>Eukaryota</taxon>
        <taxon>Viridiplantae</taxon>
        <taxon>Streptophyta</taxon>
        <taxon>Embryophyta</taxon>
        <taxon>Tracheophyta</taxon>
        <taxon>Spermatophyta</taxon>
        <taxon>Magnoliopsida</taxon>
        <taxon>eudicotyledons</taxon>
        <taxon>Gunneridae</taxon>
        <taxon>Pentapetalae</taxon>
        <taxon>rosids</taxon>
        <taxon>fabids</taxon>
        <taxon>Fabales</taxon>
        <taxon>Fabaceae</taxon>
        <taxon>Papilionoideae</taxon>
        <taxon>50 kb inversion clade</taxon>
        <taxon>NPAAA clade</taxon>
        <taxon>indigoferoid/millettioid clade</taxon>
        <taxon>Phaseoleae</taxon>
        <taxon>Clitoria</taxon>
    </lineage>
</organism>
<reference evidence="2 3" key="1">
    <citation type="submission" date="2024-01" db="EMBL/GenBank/DDBJ databases">
        <title>The genomes of 5 underutilized Papilionoideae crops provide insights into root nodulation and disease resistance.</title>
        <authorList>
            <person name="Yuan L."/>
        </authorList>
    </citation>
    <scope>NUCLEOTIDE SEQUENCE [LARGE SCALE GENOMIC DNA]</scope>
    <source>
        <strain evidence="2">LY-2023</strain>
        <tissue evidence="2">Leaf</tissue>
    </source>
</reference>
<comment type="caution">
    <text evidence="2">The sequence shown here is derived from an EMBL/GenBank/DDBJ whole genome shotgun (WGS) entry which is preliminary data.</text>
</comment>
<evidence type="ECO:0000313" key="2">
    <source>
        <dbReference type="EMBL" id="KAK7310513.1"/>
    </source>
</evidence>
<gene>
    <name evidence="2" type="ORF">RJT34_08067</name>
</gene>